<keyword evidence="12" id="KW-1185">Reference proteome</keyword>
<evidence type="ECO:0000256" key="8">
    <source>
        <dbReference type="ARBA" id="ARBA00023157"/>
    </source>
</evidence>
<dbReference type="AlphaFoldDB" id="A0A8S1BZ90"/>
<reference evidence="11 12" key="1">
    <citation type="submission" date="2020-04" db="EMBL/GenBank/DDBJ databases">
        <authorList>
            <person name="Alioto T."/>
            <person name="Alioto T."/>
            <person name="Gomez Garrido J."/>
        </authorList>
    </citation>
    <scope>NUCLEOTIDE SEQUENCE [LARGE SCALE GENOMIC DNA]</scope>
</reference>
<keyword evidence="6 9" id="KW-0249">Electron transport</keyword>
<feature type="region of interest" description="Disordered" evidence="10">
    <location>
        <begin position="140"/>
        <end position="164"/>
    </location>
</feature>
<evidence type="ECO:0000256" key="7">
    <source>
        <dbReference type="ARBA" id="ARBA00023128"/>
    </source>
</evidence>
<dbReference type="InterPro" id="IPR016680">
    <property type="entry name" value="NDUFA8"/>
</dbReference>
<dbReference type="PANTHER" id="PTHR13344">
    <property type="entry name" value="NADH-UBIQUINONE OXIDOREDUCTASE"/>
    <property type="match status" value="1"/>
</dbReference>
<keyword evidence="8" id="KW-1015">Disulfide bond</keyword>
<evidence type="ECO:0000256" key="9">
    <source>
        <dbReference type="PIRNR" id="PIRNR017016"/>
    </source>
</evidence>
<evidence type="ECO:0000256" key="5">
    <source>
        <dbReference type="ARBA" id="ARBA00022737"/>
    </source>
</evidence>
<dbReference type="Proteomes" id="UP000494165">
    <property type="component" value="Unassembled WGS sequence"/>
</dbReference>
<comment type="function">
    <text evidence="1 9">Accessory subunit of the mitochondrial membrane respiratory chain NADH dehydrogenase (Complex I), that is believed not to be involved in catalysis. Complex I functions in the transfer of electrons from NADH to the respiratory chain. The immediate electron acceptor for the enzyme is believed to be ubiquinone.</text>
</comment>
<protein>
    <recommendedName>
        <fullName evidence="9">NADH dehydrogenase [ubiquinone] 1 alpha subcomplex subunit 8</fullName>
    </recommendedName>
</protein>
<evidence type="ECO:0000256" key="10">
    <source>
        <dbReference type="SAM" id="MobiDB-lite"/>
    </source>
</evidence>
<keyword evidence="7 9" id="KW-0496">Mitochondrion</keyword>
<dbReference type="EMBL" id="CADEPI010000005">
    <property type="protein sequence ID" value="CAB3361117.1"/>
    <property type="molecule type" value="Genomic_DNA"/>
</dbReference>
<keyword evidence="4 9" id="KW-0679">Respiratory chain</keyword>
<keyword evidence="9" id="KW-0472">Membrane</keyword>
<dbReference type="PANTHER" id="PTHR13344:SF0">
    <property type="entry name" value="NADH DEHYDROGENASE [UBIQUINONE] 1 ALPHA SUBCOMPLEX SUBUNIT 8"/>
    <property type="match status" value="1"/>
</dbReference>
<evidence type="ECO:0000313" key="12">
    <source>
        <dbReference type="Proteomes" id="UP000494165"/>
    </source>
</evidence>
<proteinExistence type="inferred from homology"/>
<evidence type="ECO:0000256" key="1">
    <source>
        <dbReference type="ARBA" id="ARBA00003195"/>
    </source>
</evidence>
<comment type="caution">
    <text evidence="11">The sequence shown here is derived from an EMBL/GenBank/DDBJ whole genome shotgun (WGS) entry which is preliminary data.</text>
</comment>
<dbReference type="GO" id="GO:0006120">
    <property type="term" value="P:mitochondrial electron transport, NADH to ubiquinone"/>
    <property type="evidence" value="ECO:0007669"/>
    <property type="project" value="InterPro"/>
</dbReference>
<evidence type="ECO:0000256" key="3">
    <source>
        <dbReference type="ARBA" id="ARBA00022448"/>
    </source>
</evidence>
<evidence type="ECO:0000256" key="6">
    <source>
        <dbReference type="ARBA" id="ARBA00022982"/>
    </source>
</evidence>
<comment type="subcellular location">
    <subcellularLocation>
        <location evidence="9">Mitochondrion inner membrane</location>
    </subcellularLocation>
</comment>
<keyword evidence="3 9" id="KW-0813">Transport</keyword>
<keyword evidence="5" id="KW-0677">Repeat</keyword>
<gene>
    <name evidence="11" type="ORF">CLODIP_2_CD11347</name>
</gene>
<evidence type="ECO:0000313" key="11">
    <source>
        <dbReference type="EMBL" id="CAB3361117.1"/>
    </source>
</evidence>
<comment type="similarity">
    <text evidence="2 9">Belongs to the complex I NDUFA8 subunit family.</text>
</comment>
<dbReference type="OrthoDB" id="276296at2759"/>
<evidence type="ECO:0000256" key="2">
    <source>
        <dbReference type="ARBA" id="ARBA00010705"/>
    </source>
</evidence>
<keyword evidence="9" id="KW-0999">Mitochondrion inner membrane</keyword>
<evidence type="ECO:0000256" key="4">
    <source>
        <dbReference type="ARBA" id="ARBA00022660"/>
    </source>
</evidence>
<organism evidence="11 12">
    <name type="scientific">Cloeon dipterum</name>
    <dbReference type="NCBI Taxonomy" id="197152"/>
    <lineage>
        <taxon>Eukaryota</taxon>
        <taxon>Metazoa</taxon>
        <taxon>Ecdysozoa</taxon>
        <taxon>Arthropoda</taxon>
        <taxon>Hexapoda</taxon>
        <taxon>Insecta</taxon>
        <taxon>Pterygota</taxon>
        <taxon>Palaeoptera</taxon>
        <taxon>Ephemeroptera</taxon>
        <taxon>Pisciforma</taxon>
        <taxon>Baetidae</taxon>
        <taxon>Cloeon</taxon>
    </lineage>
</organism>
<dbReference type="PIRSF" id="PIRSF017016">
    <property type="entry name" value="NDUA8"/>
    <property type="match status" value="1"/>
</dbReference>
<sequence length="174" mass="19815">MVVTNSYTLPTEEELTVKEVELSSPILMAGAFHLGKYCETVSNEFMLCKSETGDPRSCIKEGKLVTSCANQFFSQMKKFCRDEIEQYANCLQKSSGNLEYSKCRKTQGVYDKCVLDNLGIERPEFGYFCRVKIHDSKRPKPAIEPPKLYPDATPGLPEEASQPPAKYGHRFYMW</sequence>
<name>A0A8S1BZ90_9INSE</name>
<dbReference type="GO" id="GO:0005743">
    <property type="term" value="C:mitochondrial inner membrane"/>
    <property type="evidence" value="ECO:0007669"/>
    <property type="project" value="UniProtKB-SubCell"/>
</dbReference>
<accession>A0A8S1BZ90</accession>